<feature type="compositionally biased region" description="Basic and acidic residues" evidence="1">
    <location>
        <begin position="11"/>
        <end position="20"/>
    </location>
</feature>
<accession>A0AAD8MED7</accession>
<proteinExistence type="predicted"/>
<organism evidence="2 3">
    <name type="scientific">Heracleum sosnowskyi</name>
    <dbReference type="NCBI Taxonomy" id="360622"/>
    <lineage>
        <taxon>Eukaryota</taxon>
        <taxon>Viridiplantae</taxon>
        <taxon>Streptophyta</taxon>
        <taxon>Embryophyta</taxon>
        <taxon>Tracheophyta</taxon>
        <taxon>Spermatophyta</taxon>
        <taxon>Magnoliopsida</taxon>
        <taxon>eudicotyledons</taxon>
        <taxon>Gunneridae</taxon>
        <taxon>Pentapetalae</taxon>
        <taxon>asterids</taxon>
        <taxon>campanulids</taxon>
        <taxon>Apiales</taxon>
        <taxon>Apiaceae</taxon>
        <taxon>Apioideae</taxon>
        <taxon>apioid superclade</taxon>
        <taxon>Tordylieae</taxon>
        <taxon>Tordyliinae</taxon>
        <taxon>Heracleum</taxon>
    </lineage>
</organism>
<evidence type="ECO:0000256" key="1">
    <source>
        <dbReference type="SAM" id="MobiDB-lite"/>
    </source>
</evidence>
<feature type="region of interest" description="Disordered" evidence="1">
    <location>
        <begin position="81"/>
        <end position="151"/>
    </location>
</feature>
<feature type="region of interest" description="Disordered" evidence="1">
    <location>
        <begin position="32"/>
        <end position="69"/>
    </location>
</feature>
<reference evidence="2" key="2">
    <citation type="submission" date="2023-05" db="EMBL/GenBank/DDBJ databases">
        <authorList>
            <person name="Schelkunov M.I."/>
        </authorList>
    </citation>
    <scope>NUCLEOTIDE SEQUENCE</scope>
    <source>
        <strain evidence="2">Hsosn_3</strain>
        <tissue evidence="2">Leaf</tissue>
    </source>
</reference>
<dbReference type="AlphaFoldDB" id="A0AAD8MED7"/>
<evidence type="ECO:0000313" key="3">
    <source>
        <dbReference type="Proteomes" id="UP001237642"/>
    </source>
</evidence>
<gene>
    <name evidence="2" type="ORF">POM88_036518</name>
</gene>
<feature type="region of interest" description="Disordered" evidence="1">
    <location>
        <begin position="1"/>
        <end position="20"/>
    </location>
</feature>
<evidence type="ECO:0000313" key="2">
    <source>
        <dbReference type="EMBL" id="KAK1370426.1"/>
    </source>
</evidence>
<reference evidence="2" key="1">
    <citation type="submission" date="2023-02" db="EMBL/GenBank/DDBJ databases">
        <title>Genome of toxic invasive species Heracleum sosnowskyi carries increased number of genes despite the absence of recent whole-genome duplications.</title>
        <authorList>
            <person name="Schelkunov M."/>
            <person name="Shtratnikova V."/>
            <person name="Makarenko M."/>
            <person name="Klepikova A."/>
            <person name="Omelchenko D."/>
            <person name="Novikova G."/>
            <person name="Obukhova E."/>
            <person name="Bogdanov V."/>
            <person name="Penin A."/>
            <person name="Logacheva M."/>
        </authorList>
    </citation>
    <scope>NUCLEOTIDE SEQUENCE</scope>
    <source>
        <strain evidence="2">Hsosn_3</strain>
        <tissue evidence="2">Leaf</tissue>
    </source>
</reference>
<dbReference type="Proteomes" id="UP001237642">
    <property type="component" value="Unassembled WGS sequence"/>
</dbReference>
<sequence length="375" mass="41884">MTFLHMGTKGPSKDQGRRDEDVNLHRSMSSQNMYCKFDNGKKGLSSSSSRYERLDDDHEISRSVRKLTDYDVEVKIEEKGSAKDVDENGSRSGHEFARGNRVTAADTGRVRSPGQSLGEMRRPSSRQSEDLPIESGNNSEMAEGELEPDTKPIPVVKHLAEEDADNGLKFNEKKFNNYKLVEAKSFGDRDLLSEAKLQLDQGMVHEEKTETEVSEATHTVVLITYQKAITAEKSSSGKLKDEQVETEPLELSLSLLSVLLANNSQNTIQATSSRNTVQALSSPSHARSVQSFASSSGHILMHILHHCRSQGTTPDYWNEKRQFTRDKVPGDVQDEKWSIQGSGDDFMEPIGSMIISEPIHTEAREFNEMTHLLQG</sequence>
<dbReference type="EMBL" id="JAUIZM010000008">
    <property type="protein sequence ID" value="KAK1370426.1"/>
    <property type="molecule type" value="Genomic_DNA"/>
</dbReference>
<protein>
    <submittedName>
        <fullName evidence="2">Uncharacterized protein</fullName>
    </submittedName>
</protein>
<feature type="compositionally biased region" description="Basic and acidic residues" evidence="1">
    <location>
        <begin position="50"/>
        <end position="69"/>
    </location>
</feature>
<name>A0AAD8MED7_9APIA</name>
<feature type="compositionally biased region" description="Basic and acidic residues" evidence="1">
    <location>
        <begin position="81"/>
        <end position="98"/>
    </location>
</feature>
<comment type="caution">
    <text evidence="2">The sequence shown here is derived from an EMBL/GenBank/DDBJ whole genome shotgun (WGS) entry which is preliminary data.</text>
</comment>
<keyword evidence="3" id="KW-1185">Reference proteome</keyword>